<evidence type="ECO:0000313" key="1">
    <source>
        <dbReference type="EMBL" id="GAG90769.1"/>
    </source>
</evidence>
<sequence>MRAFDQVQSLWKPYPAYKDTRIDWLAEIPCHWNILKAQWLFSEVIDRNHPEEPLLSVTQE</sequence>
<gene>
    <name evidence="1" type="ORF">S01H4_46291</name>
</gene>
<dbReference type="AlphaFoldDB" id="X1B4W7"/>
<reference evidence="1" key="1">
    <citation type="journal article" date="2014" name="Front. Microbiol.">
        <title>High frequency of phylogenetically diverse reductive dehalogenase-homologous genes in deep subseafloor sedimentary metagenomes.</title>
        <authorList>
            <person name="Kawai M."/>
            <person name="Futagami T."/>
            <person name="Toyoda A."/>
            <person name="Takaki Y."/>
            <person name="Nishi S."/>
            <person name="Hori S."/>
            <person name="Arai W."/>
            <person name="Tsubouchi T."/>
            <person name="Morono Y."/>
            <person name="Uchiyama I."/>
            <person name="Ito T."/>
            <person name="Fujiyama A."/>
            <person name="Inagaki F."/>
            <person name="Takami H."/>
        </authorList>
    </citation>
    <scope>NUCLEOTIDE SEQUENCE</scope>
    <source>
        <strain evidence="1">Expedition CK06-06</strain>
    </source>
</reference>
<protein>
    <recommendedName>
        <fullName evidence="2">Type I restriction modification DNA specificity domain-containing protein</fullName>
    </recommendedName>
</protein>
<evidence type="ECO:0008006" key="2">
    <source>
        <dbReference type="Google" id="ProtNLM"/>
    </source>
</evidence>
<comment type="caution">
    <text evidence="1">The sequence shown here is derived from an EMBL/GenBank/DDBJ whole genome shotgun (WGS) entry which is preliminary data.</text>
</comment>
<proteinExistence type="predicted"/>
<organism evidence="1">
    <name type="scientific">marine sediment metagenome</name>
    <dbReference type="NCBI Taxonomy" id="412755"/>
    <lineage>
        <taxon>unclassified sequences</taxon>
        <taxon>metagenomes</taxon>
        <taxon>ecological metagenomes</taxon>
    </lineage>
</organism>
<dbReference type="EMBL" id="BART01025853">
    <property type="protein sequence ID" value="GAG90769.1"/>
    <property type="molecule type" value="Genomic_DNA"/>
</dbReference>
<accession>X1B4W7</accession>
<feature type="non-terminal residue" evidence="1">
    <location>
        <position position="60"/>
    </location>
</feature>
<name>X1B4W7_9ZZZZ</name>